<dbReference type="VEuPathDB" id="ToxoDB:cyc_06445"/>
<gene>
    <name evidence="1" type="ORF">cyc_06445</name>
</gene>
<comment type="caution">
    <text evidence="1">The sequence shown here is derived from an EMBL/GenBank/DDBJ whole genome shotgun (WGS) entry which is preliminary data.</text>
</comment>
<evidence type="ECO:0000313" key="2">
    <source>
        <dbReference type="Proteomes" id="UP000095192"/>
    </source>
</evidence>
<keyword evidence="2" id="KW-1185">Reference proteome</keyword>
<evidence type="ECO:0000313" key="1">
    <source>
        <dbReference type="EMBL" id="OEH78939.1"/>
    </source>
</evidence>
<dbReference type="Gene3D" id="3.90.1140.10">
    <property type="entry name" value="Cyclic phosphodiesterase"/>
    <property type="match status" value="1"/>
</dbReference>
<dbReference type="InParanoid" id="A0A1D3D661"/>
<reference evidence="1 2" key="1">
    <citation type="journal article" date="2016" name="BMC Genomics">
        <title>Comparative genomics reveals Cyclospora cayetanensis possesses coccidia-like metabolism and invasion components but unique surface antigens.</title>
        <authorList>
            <person name="Liu S."/>
            <person name="Wang L."/>
            <person name="Zheng H."/>
            <person name="Xu Z."/>
            <person name="Roellig D.M."/>
            <person name="Li N."/>
            <person name="Frace M.A."/>
            <person name="Tang K."/>
            <person name="Arrowood M.J."/>
            <person name="Moss D.M."/>
            <person name="Zhang L."/>
            <person name="Feng Y."/>
            <person name="Xiao L."/>
        </authorList>
    </citation>
    <scope>NUCLEOTIDE SEQUENCE [LARGE SCALE GENOMIC DNA]</scope>
    <source>
        <strain evidence="1 2">CHN_HEN01</strain>
    </source>
</reference>
<sequence length="185" mass="20365">MAASPRHSERSLPMEPCDSEAAASGTLCRLFRVGVPVSGGSSGFIKRCFDLVMMKVQIPSPFRHWLLAAISCTGVASGASRTRRDFLRRSSLSRPWYLRLGTAASAGGNKKQCTHADTSDPQEYAHLSLSRLLLLQDHLLEAFVAALRKALRNIQRQAQFLVPRLLPRMGNSHADSDGRAHIGKW</sequence>
<dbReference type="Proteomes" id="UP000095192">
    <property type="component" value="Unassembled WGS sequence"/>
</dbReference>
<dbReference type="VEuPathDB" id="ToxoDB:LOC34622609"/>
<dbReference type="EMBL" id="JROU02000570">
    <property type="protein sequence ID" value="OEH78939.1"/>
    <property type="molecule type" value="Genomic_DNA"/>
</dbReference>
<name>A0A1D3D661_9EIME</name>
<protein>
    <submittedName>
        <fullName evidence="1">Uncharacterized protein</fullName>
    </submittedName>
</protein>
<accession>A0A1D3D661</accession>
<proteinExistence type="predicted"/>
<organism evidence="1 2">
    <name type="scientific">Cyclospora cayetanensis</name>
    <dbReference type="NCBI Taxonomy" id="88456"/>
    <lineage>
        <taxon>Eukaryota</taxon>
        <taxon>Sar</taxon>
        <taxon>Alveolata</taxon>
        <taxon>Apicomplexa</taxon>
        <taxon>Conoidasida</taxon>
        <taxon>Coccidia</taxon>
        <taxon>Eucoccidiorida</taxon>
        <taxon>Eimeriorina</taxon>
        <taxon>Eimeriidae</taxon>
        <taxon>Cyclospora</taxon>
    </lineage>
</organism>
<dbReference type="AlphaFoldDB" id="A0A1D3D661"/>